<evidence type="ECO:0000256" key="8">
    <source>
        <dbReference type="ARBA" id="ARBA00023004"/>
    </source>
</evidence>
<name>A0A1A9I792_9BACT</name>
<evidence type="ECO:0000256" key="1">
    <source>
        <dbReference type="ARBA" id="ARBA00003196"/>
    </source>
</evidence>
<dbReference type="Gene3D" id="1.10.468.10">
    <property type="entry name" value="Photosynthetic Reaction Center, subunit C, domain 2"/>
    <property type="match status" value="1"/>
</dbReference>
<evidence type="ECO:0000256" key="2">
    <source>
        <dbReference type="ARBA" id="ARBA00015978"/>
    </source>
</evidence>
<dbReference type="GO" id="GO:0030077">
    <property type="term" value="C:plasma membrane light-harvesting complex"/>
    <property type="evidence" value="ECO:0007669"/>
    <property type="project" value="InterPro"/>
</dbReference>
<dbReference type="NCBIfam" id="NF033196">
    <property type="entry name" value="c_type_nonphoto"/>
    <property type="match status" value="1"/>
</dbReference>
<dbReference type="RefSeq" id="WP_067761179.1">
    <property type="nucleotide sequence ID" value="NZ_CP015772.1"/>
</dbReference>
<evidence type="ECO:0000313" key="9">
    <source>
        <dbReference type="EMBL" id="ANH83538.1"/>
    </source>
</evidence>
<dbReference type="SUPFAM" id="SSF48695">
    <property type="entry name" value="Multiheme cytochromes"/>
    <property type="match status" value="1"/>
</dbReference>
<evidence type="ECO:0000256" key="3">
    <source>
        <dbReference type="ARBA" id="ARBA00022448"/>
    </source>
</evidence>
<dbReference type="GO" id="GO:0019684">
    <property type="term" value="P:photosynthesis, light reaction"/>
    <property type="evidence" value="ECO:0007669"/>
    <property type="project" value="InterPro"/>
</dbReference>
<protein>
    <recommendedName>
        <fullName evidence="2">Photosynthetic reaction center cytochrome c subunit</fullName>
    </recommendedName>
</protein>
<evidence type="ECO:0000256" key="4">
    <source>
        <dbReference type="ARBA" id="ARBA00022531"/>
    </source>
</evidence>
<dbReference type="Pfam" id="PF02276">
    <property type="entry name" value="CytoC_RC"/>
    <property type="match status" value="1"/>
</dbReference>
<keyword evidence="6" id="KW-0479">Metal-binding</keyword>
<dbReference type="GO" id="GO:0020037">
    <property type="term" value="F:heme binding"/>
    <property type="evidence" value="ECO:0007669"/>
    <property type="project" value="InterPro"/>
</dbReference>
<keyword evidence="4" id="KW-0602">Photosynthesis</keyword>
<dbReference type="AlphaFoldDB" id="A0A1A9I792"/>
<evidence type="ECO:0000256" key="5">
    <source>
        <dbReference type="ARBA" id="ARBA00022617"/>
    </source>
</evidence>
<dbReference type="Proteomes" id="UP000077667">
    <property type="component" value="Chromosome"/>
</dbReference>
<evidence type="ECO:0000313" key="10">
    <source>
        <dbReference type="Proteomes" id="UP000077667"/>
    </source>
</evidence>
<dbReference type="GO" id="GO:0009055">
    <property type="term" value="F:electron transfer activity"/>
    <property type="evidence" value="ECO:0007669"/>
    <property type="project" value="InterPro"/>
</dbReference>
<evidence type="ECO:0000256" key="6">
    <source>
        <dbReference type="ARBA" id="ARBA00022723"/>
    </source>
</evidence>
<keyword evidence="5" id="KW-0349">Heme</keyword>
<organism evidence="9 10">
    <name type="scientific">Niabella ginsenosidivorans</name>
    <dbReference type="NCBI Taxonomy" id="1176587"/>
    <lineage>
        <taxon>Bacteria</taxon>
        <taxon>Pseudomonadati</taxon>
        <taxon>Bacteroidota</taxon>
        <taxon>Chitinophagia</taxon>
        <taxon>Chitinophagales</taxon>
        <taxon>Chitinophagaceae</taxon>
        <taxon>Niabella</taxon>
    </lineage>
</organism>
<dbReference type="InterPro" id="IPR036280">
    <property type="entry name" value="Multihaem_cyt_sf"/>
</dbReference>
<dbReference type="KEGG" id="nia:A8C56_23455"/>
<evidence type="ECO:0000256" key="7">
    <source>
        <dbReference type="ARBA" id="ARBA00022982"/>
    </source>
</evidence>
<dbReference type="EMBL" id="CP015772">
    <property type="protein sequence ID" value="ANH83538.1"/>
    <property type="molecule type" value="Genomic_DNA"/>
</dbReference>
<dbReference type="GO" id="GO:0005506">
    <property type="term" value="F:iron ion binding"/>
    <property type="evidence" value="ECO:0007669"/>
    <property type="project" value="InterPro"/>
</dbReference>
<dbReference type="InterPro" id="IPR023119">
    <property type="entry name" value="Multihaem_cyt_PRC_cyt_su-like"/>
</dbReference>
<gene>
    <name evidence="9" type="ORF">A8C56_23455</name>
</gene>
<keyword evidence="8" id="KW-0408">Iron</keyword>
<proteinExistence type="predicted"/>
<dbReference type="OrthoDB" id="951235at2"/>
<sequence>MQYKKITVAFTALLLLLMIGVSYSFYTPPHNLKVLPQDITHEKLDSIMHGFNTSLGVKCDFCHAKNGDKLDFASDNNPAKDVARKMLLMTMEINKNYFNTDSTIHPAYLNTVTCNTCHKGDAYPER</sequence>
<accession>A0A1A9I792</accession>
<reference evidence="9 10" key="1">
    <citation type="submission" date="2016-05" db="EMBL/GenBank/DDBJ databases">
        <title>Niabella ginsenosidivorans BS26 whole genome sequencing.</title>
        <authorList>
            <person name="Im W.T."/>
            <person name="Siddiqi M.Z."/>
        </authorList>
    </citation>
    <scope>NUCLEOTIDE SEQUENCE [LARGE SCALE GENOMIC DNA]</scope>
    <source>
        <strain evidence="9 10">BS26</strain>
    </source>
</reference>
<dbReference type="STRING" id="1176587.A8C56_23455"/>
<dbReference type="InterPro" id="IPR003158">
    <property type="entry name" value="Photosyn_RC_cyt_c-su"/>
</dbReference>
<keyword evidence="3" id="KW-0813">Transport</keyword>
<keyword evidence="7" id="KW-0249">Electron transport</keyword>
<keyword evidence="10" id="KW-1185">Reference proteome</keyword>
<comment type="function">
    <text evidence="1">The reaction center of purple bacteria contains a tightly bound cytochrome molecule which re-reduces the photo oxidized primary electron donor.</text>
</comment>